<evidence type="ECO:0000256" key="10">
    <source>
        <dbReference type="ARBA" id="ARBA00023136"/>
    </source>
</evidence>
<dbReference type="GO" id="GO:0020037">
    <property type="term" value="F:heme binding"/>
    <property type="evidence" value="ECO:0007669"/>
    <property type="project" value="InterPro"/>
</dbReference>
<dbReference type="EMBL" id="AYRZ02000007">
    <property type="protein sequence ID" value="PHT77060.1"/>
    <property type="molecule type" value="Genomic_DNA"/>
</dbReference>
<gene>
    <name evidence="11" type="ORF">T459_20582</name>
</gene>
<dbReference type="Gramene" id="PHT77060">
    <property type="protein sequence ID" value="PHT77060"/>
    <property type="gene ID" value="T459_20582"/>
</dbReference>
<keyword evidence="4" id="KW-0812">Transmembrane</keyword>
<keyword evidence="5" id="KW-0479">Metal-binding</keyword>
<dbReference type="GO" id="GO:0005506">
    <property type="term" value="F:iron ion binding"/>
    <property type="evidence" value="ECO:0007669"/>
    <property type="project" value="InterPro"/>
</dbReference>
<evidence type="ECO:0000256" key="6">
    <source>
        <dbReference type="ARBA" id="ARBA00022989"/>
    </source>
</evidence>
<evidence type="ECO:0000256" key="3">
    <source>
        <dbReference type="ARBA" id="ARBA00022617"/>
    </source>
</evidence>
<reference evidence="11 12" key="1">
    <citation type="journal article" date="2014" name="Nat. Genet.">
        <title>Genome sequence of the hot pepper provides insights into the evolution of pungency in Capsicum species.</title>
        <authorList>
            <person name="Kim S."/>
            <person name="Park M."/>
            <person name="Yeom S.I."/>
            <person name="Kim Y.M."/>
            <person name="Lee J.M."/>
            <person name="Lee H.A."/>
            <person name="Seo E."/>
            <person name="Choi J."/>
            <person name="Cheong K."/>
            <person name="Kim K.T."/>
            <person name="Jung K."/>
            <person name="Lee G.W."/>
            <person name="Oh S.K."/>
            <person name="Bae C."/>
            <person name="Kim S.B."/>
            <person name="Lee H.Y."/>
            <person name="Kim S.Y."/>
            <person name="Kim M.S."/>
            <person name="Kang B.C."/>
            <person name="Jo Y.D."/>
            <person name="Yang H.B."/>
            <person name="Jeong H.J."/>
            <person name="Kang W.H."/>
            <person name="Kwon J.K."/>
            <person name="Shin C."/>
            <person name="Lim J.Y."/>
            <person name="Park J.H."/>
            <person name="Huh J.H."/>
            <person name="Kim J.S."/>
            <person name="Kim B.D."/>
            <person name="Cohen O."/>
            <person name="Paran I."/>
            <person name="Suh M.C."/>
            <person name="Lee S.B."/>
            <person name="Kim Y.K."/>
            <person name="Shin Y."/>
            <person name="Noh S.J."/>
            <person name="Park J."/>
            <person name="Seo Y.S."/>
            <person name="Kwon S.Y."/>
            <person name="Kim H.A."/>
            <person name="Park J.M."/>
            <person name="Kim H.J."/>
            <person name="Choi S.B."/>
            <person name="Bosland P.W."/>
            <person name="Reeves G."/>
            <person name="Jo S.H."/>
            <person name="Lee B.W."/>
            <person name="Cho H.T."/>
            <person name="Choi H.S."/>
            <person name="Lee M.S."/>
            <person name="Yu Y."/>
            <person name="Do Choi Y."/>
            <person name="Park B.S."/>
            <person name="van Deynze A."/>
            <person name="Ashrafi H."/>
            <person name="Hill T."/>
            <person name="Kim W.T."/>
            <person name="Pai H.S."/>
            <person name="Ahn H.K."/>
            <person name="Yeam I."/>
            <person name="Giovannoni J.J."/>
            <person name="Rose J.K."/>
            <person name="Sorensen I."/>
            <person name="Lee S.J."/>
            <person name="Kim R.W."/>
            <person name="Choi I.Y."/>
            <person name="Choi B.S."/>
            <person name="Lim J.S."/>
            <person name="Lee Y.H."/>
            <person name="Choi D."/>
        </authorList>
    </citation>
    <scope>NUCLEOTIDE SEQUENCE [LARGE SCALE GENOMIC DNA]</scope>
    <source>
        <strain evidence="12">cv. CM334</strain>
    </source>
</reference>
<keyword evidence="12" id="KW-1185">Reference proteome</keyword>
<keyword evidence="9" id="KW-0503">Monooxygenase</keyword>
<evidence type="ECO:0000256" key="4">
    <source>
        <dbReference type="ARBA" id="ARBA00022692"/>
    </source>
</evidence>
<name>A0A2G2Z4W4_CAPAN</name>
<dbReference type="PANTHER" id="PTHR24282:SF191">
    <property type="entry name" value="CYTOCHROME P450"/>
    <property type="match status" value="1"/>
</dbReference>
<keyword evidence="7" id="KW-0560">Oxidoreductase</keyword>
<reference evidence="11 12" key="2">
    <citation type="journal article" date="2017" name="Genome Biol.">
        <title>New reference genome sequences of hot pepper reveal the massive evolution of plant disease-resistance genes by retroduplication.</title>
        <authorList>
            <person name="Kim S."/>
            <person name="Park J."/>
            <person name="Yeom S.I."/>
            <person name="Kim Y.M."/>
            <person name="Seo E."/>
            <person name="Kim K.T."/>
            <person name="Kim M.S."/>
            <person name="Lee J.M."/>
            <person name="Cheong K."/>
            <person name="Shin H.S."/>
            <person name="Kim S.B."/>
            <person name="Han K."/>
            <person name="Lee J."/>
            <person name="Park M."/>
            <person name="Lee H.A."/>
            <person name="Lee H.Y."/>
            <person name="Lee Y."/>
            <person name="Oh S."/>
            <person name="Lee J.H."/>
            <person name="Choi E."/>
            <person name="Choi E."/>
            <person name="Lee S.E."/>
            <person name="Jeon J."/>
            <person name="Kim H."/>
            <person name="Choi G."/>
            <person name="Song H."/>
            <person name="Lee J."/>
            <person name="Lee S.C."/>
            <person name="Kwon J.K."/>
            <person name="Lee H.Y."/>
            <person name="Koo N."/>
            <person name="Hong Y."/>
            <person name="Kim R.W."/>
            <person name="Kang W.H."/>
            <person name="Huh J.H."/>
            <person name="Kang B.C."/>
            <person name="Yang T.J."/>
            <person name="Lee Y.H."/>
            <person name="Bennetzen J.L."/>
            <person name="Choi D."/>
        </authorList>
    </citation>
    <scope>NUCLEOTIDE SEQUENCE [LARGE SCALE GENOMIC DNA]</scope>
    <source>
        <strain evidence="12">cv. CM334</strain>
    </source>
</reference>
<evidence type="ECO:0000313" key="11">
    <source>
        <dbReference type="EMBL" id="PHT77060.1"/>
    </source>
</evidence>
<protein>
    <submittedName>
        <fullName evidence="11">Cytochrome</fullName>
    </submittedName>
</protein>
<dbReference type="GO" id="GO:0016705">
    <property type="term" value="F:oxidoreductase activity, acting on paired donors, with incorporation or reduction of molecular oxygen"/>
    <property type="evidence" value="ECO:0007669"/>
    <property type="project" value="InterPro"/>
</dbReference>
<comment type="caution">
    <text evidence="11">The sequence shown here is derived from an EMBL/GenBank/DDBJ whole genome shotgun (WGS) entry which is preliminary data.</text>
</comment>
<dbReference type="Proteomes" id="UP000222542">
    <property type="component" value="Unassembled WGS sequence"/>
</dbReference>
<dbReference type="InterPro" id="IPR001128">
    <property type="entry name" value="Cyt_P450"/>
</dbReference>
<dbReference type="InterPro" id="IPR002401">
    <property type="entry name" value="Cyt_P450_E_grp-I"/>
</dbReference>
<comment type="similarity">
    <text evidence="2">Belongs to the cytochrome P450 family.</text>
</comment>
<dbReference type="AlphaFoldDB" id="A0A2G2Z4W4"/>
<dbReference type="PRINTS" id="PR00463">
    <property type="entry name" value="EP450I"/>
</dbReference>
<accession>A0A2G2Z4W4</accession>
<keyword evidence="8" id="KW-0408">Iron</keyword>
<evidence type="ECO:0000256" key="8">
    <source>
        <dbReference type="ARBA" id="ARBA00023004"/>
    </source>
</evidence>
<evidence type="ECO:0000256" key="1">
    <source>
        <dbReference type="ARBA" id="ARBA00004370"/>
    </source>
</evidence>
<sequence length="318" mass="36970">MLGKWEDIIPVEGSYEIDVWPHLQQLSCDVISRTAFGSSYEEGRKIFELQKEQDEHFIQIVQSVYIPGWRFLPTKRNRRMKEIKEEVHASIRGIIDKRVMAIKSGNADNEDLLGIFLESNTEEIEQHRIKDFRMSIEEVIEECKLFYFCGAETTSVLLLWTLVLLSRYQDWQARAREEVLEIFGSQKPYFDGLIHLKVKYIKELLKKFSMEEAKEISTSISTATKLDLDETGLDVEQKMYQGMIGSLLYLTASRPNIVFSVGLCARFQAKPKESHLKSVKRIFRYLKRTSDLGLWYPKGSNFNLVGYSDADYIGYLVD</sequence>
<dbReference type="SUPFAM" id="SSF48264">
    <property type="entry name" value="Cytochrome P450"/>
    <property type="match status" value="1"/>
</dbReference>
<dbReference type="Gene3D" id="1.20.120.990">
    <property type="entry name" value="Glycosyltransferase family 88, C-terminal domain"/>
    <property type="match status" value="1"/>
</dbReference>
<comment type="subcellular location">
    <subcellularLocation>
        <location evidence="1">Membrane</location>
    </subcellularLocation>
</comment>
<keyword evidence="10" id="KW-0472">Membrane</keyword>
<keyword evidence="3" id="KW-0349">Heme</keyword>
<proteinExistence type="inferred from homology"/>
<dbReference type="InterPro" id="IPR036396">
    <property type="entry name" value="Cyt_P450_sf"/>
</dbReference>
<organism evidence="11 12">
    <name type="scientific">Capsicum annuum</name>
    <name type="common">Capsicum pepper</name>
    <dbReference type="NCBI Taxonomy" id="4072"/>
    <lineage>
        <taxon>Eukaryota</taxon>
        <taxon>Viridiplantae</taxon>
        <taxon>Streptophyta</taxon>
        <taxon>Embryophyta</taxon>
        <taxon>Tracheophyta</taxon>
        <taxon>Spermatophyta</taxon>
        <taxon>Magnoliopsida</taxon>
        <taxon>eudicotyledons</taxon>
        <taxon>Gunneridae</taxon>
        <taxon>Pentapetalae</taxon>
        <taxon>asterids</taxon>
        <taxon>lamiids</taxon>
        <taxon>Solanales</taxon>
        <taxon>Solanaceae</taxon>
        <taxon>Solanoideae</taxon>
        <taxon>Capsiceae</taxon>
        <taxon>Capsicum</taxon>
    </lineage>
</organism>
<evidence type="ECO:0000256" key="2">
    <source>
        <dbReference type="ARBA" id="ARBA00010617"/>
    </source>
</evidence>
<evidence type="ECO:0000313" key="12">
    <source>
        <dbReference type="Proteomes" id="UP000222542"/>
    </source>
</evidence>
<dbReference type="InterPro" id="IPR050665">
    <property type="entry name" value="Cytochrome_P450_Monooxygen"/>
</dbReference>
<dbReference type="GO" id="GO:0004497">
    <property type="term" value="F:monooxygenase activity"/>
    <property type="evidence" value="ECO:0000318"/>
    <property type="project" value="GO_Central"/>
</dbReference>
<evidence type="ECO:0000256" key="5">
    <source>
        <dbReference type="ARBA" id="ARBA00022723"/>
    </source>
</evidence>
<dbReference type="PANTHER" id="PTHR24282">
    <property type="entry name" value="CYTOCHROME P450 FAMILY MEMBER"/>
    <property type="match status" value="1"/>
</dbReference>
<dbReference type="GO" id="GO:0016020">
    <property type="term" value="C:membrane"/>
    <property type="evidence" value="ECO:0007669"/>
    <property type="project" value="UniProtKB-SubCell"/>
</dbReference>
<keyword evidence="6" id="KW-1133">Transmembrane helix</keyword>
<evidence type="ECO:0000256" key="7">
    <source>
        <dbReference type="ARBA" id="ARBA00023002"/>
    </source>
</evidence>
<dbReference type="Pfam" id="PF00067">
    <property type="entry name" value="p450"/>
    <property type="match status" value="1"/>
</dbReference>
<evidence type="ECO:0000256" key="9">
    <source>
        <dbReference type="ARBA" id="ARBA00023033"/>
    </source>
</evidence>